<keyword evidence="3" id="KW-0175">Coiled coil</keyword>
<dbReference type="InterPro" id="IPR005754">
    <property type="entry name" value="Sortase"/>
</dbReference>
<reference evidence="4 5" key="1">
    <citation type="submission" date="2019-09" db="EMBL/GenBank/DDBJ databases">
        <title>Draft genome sequencing of Hungatella hathewayi 123Y-2.</title>
        <authorList>
            <person name="Lv Q."/>
            <person name="Li S."/>
        </authorList>
    </citation>
    <scope>NUCLEOTIDE SEQUENCE [LARGE SCALE GENOMIC DNA]</scope>
    <source>
        <strain evidence="4 5">123Y-2</strain>
    </source>
</reference>
<dbReference type="InterPro" id="IPR009835">
    <property type="entry name" value="SrtB"/>
</dbReference>
<dbReference type="GO" id="GO:0016787">
    <property type="term" value="F:hydrolase activity"/>
    <property type="evidence" value="ECO:0007669"/>
    <property type="project" value="UniProtKB-KW"/>
</dbReference>
<dbReference type="AlphaFoldDB" id="A0AAW9WFE4"/>
<protein>
    <submittedName>
        <fullName evidence="4">Sortase</fullName>
    </submittedName>
</protein>
<name>A0AAW9WFE4_9FIRM</name>
<evidence type="ECO:0000256" key="1">
    <source>
        <dbReference type="ARBA" id="ARBA00022801"/>
    </source>
</evidence>
<dbReference type="RefSeq" id="WP_055650745.1">
    <property type="nucleotide sequence ID" value="NZ_CZAZ01000015.1"/>
</dbReference>
<evidence type="ECO:0000256" key="3">
    <source>
        <dbReference type="SAM" id="Coils"/>
    </source>
</evidence>
<dbReference type="Proteomes" id="UP000434223">
    <property type="component" value="Unassembled WGS sequence"/>
</dbReference>
<dbReference type="Gene3D" id="2.40.260.10">
    <property type="entry name" value="Sortase"/>
    <property type="match status" value="1"/>
</dbReference>
<dbReference type="CDD" id="cd05826">
    <property type="entry name" value="Sortase_B"/>
    <property type="match status" value="1"/>
</dbReference>
<dbReference type="SUPFAM" id="SSF63817">
    <property type="entry name" value="Sortase"/>
    <property type="match status" value="1"/>
</dbReference>
<proteinExistence type="predicted"/>
<gene>
    <name evidence="4" type="ORF">GNE07_12890</name>
</gene>
<dbReference type="EMBL" id="WNME01000007">
    <property type="protein sequence ID" value="MUB63949.1"/>
    <property type="molecule type" value="Genomic_DNA"/>
</dbReference>
<comment type="caution">
    <text evidence="4">The sequence shown here is derived from an EMBL/GenBank/DDBJ whole genome shotgun (WGS) entry which is preliminary data.</text>
</comment>
<dbReference type="Pfam" id="PF04203">
    <property type="entry name" value="Sortase"/>
    <property type="match status" value="1"/>
</dbReference>
<feature type="active site" description="Proton donor/acceptor" evidence="2">
    <location>
        <position position="145"/>
    </location>
</feature>
<feature type="coiled-coil region" evidence="3">
    <location>
        <begin position="44"/>
        <end position="75"/>
    </location>
</feature>
<sequence length="253" mass="30230">MRRIRRRNKVKRFNITILLLAGFLLSVFCLVIRFADYASGRKEYRQLQEQLEAFADSLSNQTEEWNWNREEEEEEEEEDEWTRLMISRNPDYVFWLWIPGTNISYPVVKNTIPGYYLNHTFSGKENPCGSIFCGEGAENLIIYGHNMKDGSMFGDLKRYINEDYFREHRYIMIYCQGDWQRYMIFSCYIIREEEVGVYQSYFNSEEEKRTYLNNIERKFLYLTGKQPEITDSIITLSTCMGKGKRVIVQAVLL</sequence>
<feature type="active site" description="Acyl-thioester intermediate" evidence="2">
    <location>
        <position position="239"/>
    </location>
</feature>
<dbReference type="InterPro" id="IPR023365">
    <property type="entry name" value="Sortase_dom-sf"/>
</dbReference>
<evidence type="ECO:0000313" key="4">
    <source>
        <dbReference type="EMBL" id="MUB63949.1"/>
    </source>
</evidence>
<evidence type="ECO:0000313" key="5">
    <source>
        <dbReference type="Proteomes" id="UP000434223"/>
    </source>
</evidence>
<accession>A0AAW9WFE4</accession>
<keyword evidence="1" id="KW-0378">Hydrolase</keyword>
<organism evidence="4 5">
    <name type="scientific">Hungatella hathewayi</name>
    <dbReference type="NCBI Taxonomy" id="154046"/>
    <lineage>
        <taxon>Bacteria</taxon>
        <taxon>Bacillati</taxon>
        <taxon>Bacillota</taxon>
        <taxon>Clostridia</taxon>
        <taxon>Lachnospirales</taxon>
        <taxon>Lachnospiraceae</taxon>
        <taxon>Hungatella</taxon>
    </lineage>
</organism>
<evidence type="ECO:0000256" key="2">
    <source>
        <dbReference type="PIRSR" id="PIRSR605754-1"/>
    </source>
</evidence>